<feature type="transmembrane region" description="Helical" evidence="1">
    <location>
        <begin position="29"/>
        <end position="49"/>
    </location>
</feature>
<feature type="transmembrane region" description="Helical" evidence="1">
    <location>
        <begin position="133"/>
        <end position="156"/>
    </location>
</feature>
<feature type="transmembrane region" description="Helical" evidence="1">
    <location>
        <begin position="168"/>
        <end position="187"/>
    </location>
</feature>
<comment type="caution">
    <text evidence="2">The sequence shown here is derived from an EMBL/GenBank/DDBJ whole genome shotgun (WGS) entry which is preliminary data.</text>
</comment>
<proteinExistence type="predicted"/>
<evidence type="ECO:0000256" key="1">
    <source>
        <dbReference type="SAM" id="Phobius"/>
    </source>
</evidence>
<organism evidence="2 3">
    <name type="scientific">Subtercola frigoramans</name>
    <dbReference type="NCBI Taxonomy" id="120298"/>
    <lineage>
        <taxon>Bacteria</taxon>
        <taxon>Bacillati</taxon>
        <taxon>Actinomycetota</taxon>
        <taxon>Actinomycetes</taxon>
        <taxon>Micrococcales</taxon>
        <taxon>Microbacteriaceae</taxon>
        <taxon>Subtercola</taxon>
    </lineage>
</organism>
<evidence type="ECO:0000313" key="2">
    <source>
        <dbReference type="EMBL" id="MBM7471094.1"/>
    </source>
</evidence>
<name>A0ABS2L249_9MICO</name>
<dbReference type="Proteomes" id="UP000776164">
    <property type="component" value="Unassembled WGS sequence"/>
</dbReference>
<evidence type="ECO:0000313" key="3">
    <source>
        <dbReference type="Proteomes" id="UP000776164"/>
    </source>
</evidence>
<reference evidence="2 3" key="1">
    <citation type="submission" date="2021-01" db="EMBL/GenBank/DDBJ databases">
        <title>Sequencing the genomes of 1000 actinobacteria strains.</title>
        <authorList>
            <person name="Klenk H.-P."/>
        </authorList>
    </citation>
    <scope>NUCLEOTIDE SEQUENCE [LARGE SCALE GENOMIC DNA]</scope>
    <source>
        <strain evidence="2 3">DSM 13057</strain>
    </source>
</reference>
<feature type="transmembrane region" description="Helical" evidence="1">
    <location>
        <begin position="230"/>
        <end position="252"/>
    </location>
</feature>
<keyword evidence="1" id="KW-0812">Transmembrane</keyword>
<protein>
    <submittedName>
        <fullName evidence="2">Uncharacterized protein</fullName>
    </submittedName>
</protein>
<accession>A0ABS2L249</accession>
<dbReference type="RefSeq" id="WP_205106843.1">
    <property type="nucleotide sequence ID" value="NZ_BAAAHT010000017.1"/>
</dbReference>
<feature type="transmembrane region" description="Helical" evidence="1">
    <location>
        <begin position="273"/>
        <end position="294"/>
    </location>
</feature>
<dbReference type="EMBL" id="JAFBBU010000001">
    <property type="protein sequence ID" value="MBM7471094.1"/>
    <property type="molecule type" value="Genomic_DNA"/>
</dbReference>
<feature type="transmembrane region" description="Helical" evidence="1">
    <location>
        <begin position="93"/>
        <end position="113"/>
    </location>
</feature>
<keyword evidence="3" id="KW-1185">Reference proteome</keyword>
<gene>
    <name evidence="2" type="ORF">JOE66_000728</name>
</gene>
<keyword evidence="1" id="KW-1133">Transmembrane helix</keyword>
<keyword evidence="1" id="KW-0472">Membrane</keyword>
<feature type="transmembrane region" description="Helical" evidence="1">
    <location>
        <begin position="64"/>
        <end position="81"/>
    </location>
</feature>
<sequence length="296" mass="31482">MTDLHSATDSSSSTLRNLTLRRVTWHRPLLVVALAMAALAVWSLVGIFADPRIITGAPLWAKPFKFATSVFVYSLSLSWLIGLVRGSRRVQRVAWWTGTTAAVFLAIEIVIIVSAAAADTTSHFNVSTPLQTAVWAVMAVSIVIVWSAAVPVAVLLFRTDLGDLARTLAIRSGLIIALVGMGLAFLMTGPTATQLADYHGIVGAHTVGVPDGGPGLPLLGWSTVGGDLRIPHFVGMHALQIIPLVAAALELLSTRVRALRSPGTRLTVMRVVMGSYLAALVFVTWEALAGIPLLRL</sequence>